<evidence type="ECO:0000313" key="2">
    <source>
        <dbReference type="Proteomes" id="UP000634308"/>
    </source>
</evidence>
<dbReference type="Proteomes" id="UP000634308">
    <property type="component" value="Unassembled WGS sequence"/>
</dbReference>
<reference evidence="2" key="1">
    <citation type="journal article" date="2019" name="Int. J. Syst. Evol. Microbiol.">
        <title>The Global Catalogue of Microorganisms (GCM) 10K type strain sequencing project: providing services to taxonomists for standard genome sequencing and annotation.</title>
        <authorList>
            <consortium name="The Broad Institute Genomics Platform"/>
            <consortium name="The Broad Institute Genome Sequencing Center for Infectious Disease"/>
            <person name="Wu L."/>
            <person name="Ma J."/>
        </authorList>
    </citation>
    <scope>NUCLEOTIDE SEQUENCE [LARGE SCALE GENOMIC DNA]</scope>
    <source>
        <strain evidence="2">JCM 31404</strain>
    </source>
</reference>
<keyword evidence="2" id="KW-1185">Reference proteome</keyword>
<gene>
    <name evidence="1" type="ORF">GCM10008959_31550</name>
</gene>
<dbReference type="EMBL" id="BMQM01000025">
    <property type="protein sequence ID" value="GGR67066.1"/>
    <property type="molecule type" value="Genomic_DNA"/>
</dbReference>
<comment type="caution">
    <text evidence="1">The sequence shown here is derived from an EMBL/GenBank/DDBJ whole genome shotgun (WGS) entry which is preliminary data.</text>
</comment>
<protein>
    <submittedName>
        <fullName evidence="1">Uncharacterized protein</fullName>
    </submittedName>
</protein>
<evidence type="ECO:0000313" key="1">
    <source>
        <dbReference type="EMBL" id="GGR67066.1"/>
    </source>
</evidence>
<organism evidence="1 2">
    <name type="scientific">Deinococcus seoulensis</name>
    <dbReference type="NCBI Taxonomy" id="1837379"/>
    <lineage>
        <taxon>Bacteria</taxon>
        <taxon>Thermotogati</taxon>
        <taxon>Deinococcota</taxon>
        <taxon>Deinococci</taxon>
        <taxon>Deinococcales</taxon>
        <taxon>Deinococcaceae</taxon>
        <taxon>Deinococcus</taxon>
    </lineage>
</organism>
<proteinExistence type="predicted"/>
<sequence>MQLLGRATLEPSVLTATAQATFGEAYAADLHALHAGYLKEEATLKRAQGVLALTRAVHTTRPLLGDPDRHHHLWAAIARPSIDWRYQAALSGQYDPARWYVDAFDFAAAMTTLPSMFSSRDTPVAAQLIDVLTGLNTRDGAAGGYFGHTPYWPLHDYPYWRAVDREFTSVQMYWLALLAADQTSAQLHADLMQLLLTSDLTEVDAWSPVQRDRVFNTDLPALTQGLALGALSFSAAKPQHANSTRARALRTLLSARIPDAEFAFAALMQSQGINRAVPHLKGMFPLDHPIQTLPDQHFTLQVRLGAALSKLLSLVGLVDDLLELPRTQAVLNDPRGLAPHLLHASL</sequence>
<name>A0ABQ2RYH1_9DEIO</name>
<accession>A0ABQ2RYH1</accession>